<dbReference type="SMART" id="SM00042">
    <property type="entry name" value="CUB"/>
    <property type="match status" value="1"/>
</dbReference>
<evidence type="ECO:0000313" key="6">
    <source>
        <dbReference type="Proteomes" id="UP000472270"/>
    </source>
</evidence>
<dbReference type="AlphaFoldDB" id="A0A673MES6"/>
<evidence type="ECO:0000259" key="4">
    <source>
        <dbReference type="PROSITE" id="PS01180"/>
    </source>
</evidence>
<sequence>MRDSPCWYPVEIFREYYASTVALIECGGDLNAPFGTISSPNYPNLYPHSRVCRWRITVPPGRRVTLTINDLRLEEHGTCMFDYVEVRSSVFIGQYCGHNYPGTIQSGSNKLVVLFLVDHTVSRGGFTATWSTDSSGIKNISRCLLSNTEPNVSLNHKTNCTFNAILFGSLYTVLTINAKNDNQ</sequence>
<dbReference type="PANTHER" id="PTHR24251:SF50">
    <property type="entry name" value="ATTRACTIN-LIKE 1A"/>
    <property type="match status" value="1"/>
</dbReference>
<protein>
    <recommendedName>
        <fullName evidence="4">CUB domain-containing protein</fullName>
    </recommendedName>
</protein>
<comment type="caution">
    <text evidence="3">Lacks conserved residue(s) required for the propagation of feature annotation.</text>
</comment>
<proteinExistence type="predicted"/>
<reference evidence="5" key="1">
    <citation type="submission" date="2025-08" db="UniProtKB">
        <authorList>
            <consortium name="Ensembl"/>
        </authorList>
    </citation>
    <scope>IDENTIFICATION</scope>
</reference>
<keyword evidence="1" id="KW-0677">Repeat</keyword>
<dbReference type="InterPro" id="IPR035914">
    <property type="entry name" value="Sperma_CUB_dom_sf"/>
</dbReference>
<dbReference type="InterPro" id="IPR000859">
    <property type="entry name" value="CUB_dom"/>
</dbReference>
<accession>A0A673MES6</accession>
<dbReference type="Gene3D" id="2.60.120.290">
    <property type="entry name" value="Spermadhesin, CUB domain"/>
    <property type="match status" value="1"/>
</dbReference>
<keyword evidence="2 3" id="KW-1015">Disulfide bond</keyword>
<feature type="disulfide bond" evidence="3">
    <location>
        <begin position="79"/>
        <end position="96"/>
    </location>
</feature>
<dbReference type="SUPFAM" id="SSF49854">
    <property type="entry name" value="Spermadhesin, CUB domain"/>
    <property type="match status" value="1"/>
</dbReference>
<evidence type="ECO:0000256" key="2">
    <source>
        <dbReference type="ARBA" id="ARBA00023157"/>
    </source>
</evidence>
<dbReference type="Proteomes" id="UP000472270">
    <property type="component" value="Unassembled WGS sequence"/>
</dbReference>
<dbReference type="CDD" id="cd00041">
    <property type="entry name" value="CUB"/>
    <property type="match status" value="1"/>
</dbReference>
<evidence type="ECO:0000256" key="3">
    <source>
        <dbReference type="PROSITE-ProRule" id="PRU00059"/>
    </source>
</evidence>
<dbReference type="FunFam" id="2.60.120.290:FF:000013">
    <property type="entry name" value="Membrane frizzled-related protein"/>
    <property type="match status" value="1"/>
</dbReference>
<evidence type="ECO:0000313" key="5">
    <source>
        <dbReference type="Ensembl" id="ENSSRHP00000087982.1"/>
    </source>
</evidence>
<dbReference type="Pfam" id="PF00431">
    <property type="entry name" value="CUB"/>
    <property type="match status" value="1"/>
</dbReference>
<dbReference type="PROSITE" id="PS01180">
    <property type="entry name" value="CUB"/>
    <property type="match status" value="1"/>
</dbReference>
<reference evidence="5" key="2">
    <citation type="submission" date="2025-09" db="UniProtKB">
        <authorList>
            <consortium name="Ensembl"/>
        </authorList>
    </citation>
    <scope>IDENTIFICATION</scope>
</reference>
<keyword evidence="6" id="KW-1185">Reference proteome</keyword>
<dbReference type="Ensembl" id="ENSSRHT00000090356.1">
    <property type="protein sequence ID" value="ENSSRHP00000087982.1"/>
    <property type="gene ID" value="ENSSRHG00000043500.1"/>
</dbReference>
<evidence type="ECO:0000256" key="1">
    <source>
        <dbReference type="ARBA" id="ARBA00022737"/>
    </source>
</evidence>
<dbReference type="PANTHER" id="PTHR24251">
    <property type="entry name" value="OVOCHYMASE-RELATED"/>
    <property type="match status" value="1"/>
</dbReference>
<organism evidence="5 6">
    <name type="scientific">Sinocyclocheilus rhinocerous</name>
    <dbReference type="NCBI Taxonomy" id="307959"/>
    <lineage>
        <taxon>Eukaryota</taxon>
        <taxon>Metazoa</taxon>
        <taxon>Chordata</taxon>
        <taxon>Craniata</taxon>
        <taxon>Vertebrata</taxon>
        <taxon>Euteleostomi</taxon>
        <taxon>Actinopterygii</taxon>
        <taxon>Neopterygii</taxon>
        <taxon>Teleostei</taxon>
        <taxon>Ostariophysi</taxon>
        <taxon>Cypriniformes</taxon>
        <taxon>Cyprinidae</taxon>
        <taxon>Cyprininae</taxon>
        <taxon>Sinocyclocheilus</taxon>
    </lineage>
</organism>
<name>A0A673MES6_9TELE</name>
<feature type="domain" description="CUB" evidence="4">
    <location>
        <begin position="26"/>
        <end position="133"/>
    </location>
</feature>